<dbReference type="SUPFAM" id="SSF53955">
    <property type="entry name" value="Lysozyme-like"/>
    <property type="match status" value="1"/>
</dbReference>
<geneLocation type="plasmid" evidence="6">
    <name>prccge525a</name>
</geneLocation>
<dbReference type="OrthoDB" id="9801695at2"/>
<comment type="similarity">
    <text evidence="2">Belongs to the virb1 family.</text>
</comment>
<dbReference type="KEGG" id="rjg:CCGE525_37240"/>
<dbReference type="InterPro" id="IPR008258">
    <property type="entry name" value="Transglycosylase_SLT_dom_1"/>
</dbReference>
<evidence type="ECO:0000313" key="5">
    <source>
        <dbReference type="EMBL" id="AYG64394.1"/>
    </source>
</evidence>
<dbReference type="InterPro" id="IPR023346">
    <property type="entry name" value="Lysozyme-like_dom_sf"/>
</dbReference>
<dbReference type="CDD" id="cd00254">
    <property type="entry name" value="LT-like"/>
    <property type="match status" value="1"/>
</dbReference>
<keyword evidence="6" id="KW-1185">Reference proteome</keyword>
<gene>
    <name evidence="5" type="ORF">CCGE525_37240</name>
</gene>
<accession>A0A387G8B4</accession>
<feature type="chain" id="PRO_5017356299" evidence="3">
    <location>
        <begin position="24"/>
        <end position="231"/>
    </location>
</feature>
<dbReference type="Proteomes" id="UP000282195">
    <property type="component" value="Plasmid pRCCGE525a"/>
</dbReference>
<reference evidence="5 6" key="1">
    <citation type="submission" date="2018-10" db="EMBL/GenBank/DDBJ databases">
        <title>Rhizobium etli, R. leguminosarum and a new Rhizobium genospecies from Phaseolus dumosus.</title>
        <authorList>
            <person name="Ramirez-Puebla S.T."/>
            <person name="Rogel-Hernandez M.A."/>
            <person name="Guerrero G."/>
            <person name="Ormeno-Orrillo E."/>
            <person name="Martinez-Romero J.C."/>
            <person name="Negrete-Yankelevich S."/>
            <person name="Martinez-Romero E."/>
        </authorList>
    </citation>
    <scope>NUCLEOTIDE SEQUENCE [LARGE SCALE GENOMIC DNA]</scope>
    <source>
        <strain evidence="5 6">CCGE525</strain>
        <plasmid evidence="6">prccge525a</plasmid>
    </source>
</reference>
<dbReference type="AlphaFoldDB" id="A0A387G8B4"/>
<dbReference type="RefSeq" id="WP_120709286.1">
    <property type="nucleotide sequence ID" value="NZ_CP032697.1"/>
</dbReference>
<sequence length="231" mass="24026">MSRAPAHIAFLLASLVVPSITRADDLKPIAAPTVASTACRDGAVEPDTIKQLIVKEAARQGVDSRLALAIAEQESGFGSRVNSPAGARGVMQLMPATAARYDVSDICDAADNIRGGVSYLKDLTAMFGGNIMLVVAAYNAGEARVVAARGVPSIGETVSYTALVTNAYYGFDNVLSGRRAGRVVRPDSLARSSGVDLLAATPPSDKPIPINQTRADTGGHDWIGGSVLYVQ</sequence>
<evidence type="ECO:0000256" key="1">
    <source>
        <dbReference type="ARBA" id="ARBA00007734"/>
    </source>
</evidence>
<dbReference type="Pfam" id="PF01464">
    <property type="entry name" value="SLT"/>
    <property type="match status" value="1"/>
</dbReference>
<evidence type="ECO:0000256" key="3">
    <source>
        <dbReference type="SAM" id="SignalP"/>
    </source>
</evidence>
<dbReference type="EMBL" id="CP032697">
    <property type="protein sequence ID" value="AYG64394.1"/>
    <property type="molecule type" value="Genomic_DNA"/>
</dbReference>
<feature type="signal peptide" evidence="3">
    <location>
        <begin position="1"/>
        <end position="23"/>
    </location>
</feature>
<feature type="domain" description="Transglycosylase SLT" evidence="4">
    <location>
        <begin position="52"/>
        <end position="146"/>
    </location>
</feature>
<protein>
    <submittedName>
        <fullName evidence="5">Lytic transglycosylase domain-containing protein</fullName>
    </submittedName>
</protein>
<keyword evidence="5" id="KW-0614">Plasmid</keyword>
<evidence type="ECO:0000256" key="2">
    <source>
        <dbReference type="ARBA" id="ARBA00009387"/>
    </source>
</evidence>
<name>A0A387G8B4_9HYPH</name>
<dbReference type="Gene3D" id="1.10.530.10">
    <property type="match status" value="1"/>
</dbReference>
<comment type="similarity">
    <text evidence="1">Belongs to the transglycosylase Slt family.</text>
</comment>
<keyword evidence="3" id="KW-0732">Signal</keyword>
<evidence type="ECO:0000259" key="4">
    <source>
        <dbReference type="Pfam" id="PF01464"/>
    </source>
</evidence>
<evidence type="ECO:0000313" key="6">
    <source>
        <dbReference type="Proteomes" id="UP000282195"/>
    </source>
</evidence>
<proteinExistence type="inferred from homology"/>
<dbReference type="PANTHER" id="PTHR37423:SF2">
    <property type="entry name" value="MEMBRANE-BOUND LYTIC MUREIN TRANSGLYCOSYLASE C"/>
    <property type="match status" value="1"/>
</dbReference>
<dbReference type="PANTHER" id="PTHR37423">
    <property type="entry name" value="SOLUBLE LYTIC MUREIN TRANSGLYCOSYLASE-RELATED"/>
    <property type="match status" value="1"/>
</dbReference>
<organism evidence="5 6">
    <name type="scientific">Rhizobium jaguaris</name>
    <dbReference type="NCBI Taxonomy" id="1312183"/>
    <lineage>
        <taxon>Bacteria</taxon>
        <taxon>Pseudomonadati</taxon>
        <taxon>Pseudomonadota</taxon>
        <taxon>Alphaproteobacteria</taxon>
        <taxon>Hyphomicrobiales</taxon>
        <taxon>Rhizobiaceae</taxon>
        <taxon>Rhizobium/Agrobacterium group</taxon>
        <taxon>Rhizobium</taxon>
    </lineage>
</organism>